<dbReference type="Pfam" id="PF02254">
    <property type="entry name" value="TrkA_N"/>
    <property type="match status" value="1"/>
</dbReference>
<dbReference type="SUPFAM" id="SSF81324">
    <property type="entry name" value="Voltage-gated potassium channels"/>
    <property type="match status" value="1"/>
</dbReference>
<evidence type="ECO:0000256" key="3">
    <source>
        <dbReference type="SAM" id="Phobius"/>
    </source>
</evidence>
<dbReference type="InterPro" id="IPR050721">
    <property type="entry name" value="Trk_Ktr_HKT_K-transport"/>
</dbReference>
<dbReference type="GeneID" id="89289924"/>
<proteinExistence type="predicted"/>
<dbReference type="Pfam" id="PF07885">
    <property type="entry name" value="Ion_trans_2"/>
    <property type="match status" value="1"/>
</dbReference>
<dbReference type="Proteomes" id="UP001341135">
    <property type="component" value="Chromosome"/>
</dbReference>
<dbReference type="InterPro" id="IPR036721">
    <property type="entry name" value="RCK_C_sf"/>
</dbReference>
<dbReference type="InterPro" id="IPR036291">
    <property type="entry name" value="NAD(P)-bd_dom_sf"/>
</dbReference>
<evidence type="ECO:0000256" key="2">
    <source>
        <dbReference type="SAM" id="MobiDB-lite"/>
    </source>
</evidence>
<dbReference type="InterPro" id="IPR013099">
    <property type="entry name" value="K_chnl_dom"/>
</dbReference>
<dbReference type="RefSeq" id="WP_338249591.1">
    <property type="nucleotide sequence ID" value="NZ_AP028907.1"/>
</dbReference>
<dbReference type="PANTHER" id="PTHR43833">
    <property type="entry name" value="POTASSIUM CHANNEL PROTEIN 2-RELATED-RELATED"/>
    <property type="match status" value="1"/>
</dbReference>
<gene>
    <name evidence="6" type="ORF">PABY_19170</name>
</gene>
<reference evidence="6 7" key="1">
    <citation type="submission" date="2023-09" db="EMBL/GenBank/DDBJ databases">
        <title>Pyrofollis japonicus gen. nov. sp. nov., a novel member of the family Pyrodictiaceae isolated from the Iheya North hydrothermal field.</title>
        <authorList>
            <person name="Miyazaki U."/>
            <person name="Sanari M."/>
            <person name="Tame A."/>
            <person name="Kitajima M."/>
            <person name="Okamoto A."/>
            <person name="Sawayama S."/>
            <person name="Miyazaki J."/>
            <person name="Takai K."/>
            <person name="Nakagawa S."/>
        </authorList>
    </citation>
    <scope>NUCLEOTIDE SEQUENCE [LARGE SCALE GENOMIC DNA]</scope>
    <source>
        <strain evidence="6 7">AV2</strain>
    </source>
</reference>
<dbReference type="Gene3D" id="1.10.287.70">
    <property type="match status" value="1"/>
</dbReference>
<dbReference type="PROSITE" id="PS51201">
    <property type="entry name" value="RCK_N"/>
    <property type="match status" value="1"/>
</dbReference>
<sequence length="365" mass="39545">MSLLAAVLSLARRLVHRIARQLQRNVIFDIALIAVVVWFISGLSFSLVEGVDPVTGLYWALVTMTTVGYGDIVPSTGAGRAIAMLTIVSGIAVYTALVSVAAGTIVEAAERRRQGYIRYRGVRHVVVIGWTPASEAAIRELRGRGYSGDIVLVTEKPAAVMRQIDIGGITIVRGDPTRRDTLLRANVPRANMVMVSTNDDAKTVLVVLAVRGLNASARIVAEALHPENVELLHKAGADIVVPTRDLGGRMLAASLLEPGAAMFVENISRAEERPIELHEMPAGPYAGRRYIDVLLELRRKGMTPVALRRQGRLIANPDDDMVIERDDVLVVVVPSTPAAQEAQQPSGSEQGAREQWQPSRTYEAS</sequence>
<dbReference type="SUPFAM" id="SSF116726">
    <property type="entry name" value="TrkA C-terminal domain-like"/>
    <property type="match status" value="1"/>
</dbReference>
<feature type="domain" description="RCK N-terminal" evidence="4">
    <location>
        <begin position="122"/>
        <end position="241"/>
    </location>
</feature>
<organism evidence="6 7">
    <name type="scientific">Pyrodictium abyssi</name>
    <dbReference type="NCBI Taxonomy" id="54256"/>
    <lineage>
        <taxon>Archaea</taxon>
        <taxon>Thermoproteota</taxon>
        <taxon>Thermoprotei</taxon>
        <taxon>Desulfurococcales</taxon>
        <taxon>Pyrodictiaceae</taxon>
        <taxon>Pyrodictium</taxon>
    </lineage>
</organism>
<feature type="transmembrane region" description="Helical" evidence="3">
    <location>
        <begin position="81"/>
        <end position="106"/>
    </location>
</feature>
<keyword evidence="3" id="KW-1133">Transmembrane helix</keyword>
<feature type="compositionally biased region" description="Polar residues" evidence="2">
    <location>
        <begin position="356"/>
        <end position="365"/>
    </location>
</feature>
<keyword evidence="3" id="KW-0472">Membrane</keyword>
<feature type="compositionally biased region" description="Polar residues" evidence="2">
    <location>
        <begin position="337"/>
        <end position="349"/>
    </location>
</feature>
<feature type="region of interest" description="Disordered" evidence="2">
    <location>
        <begin position="334"/>
        <end position="365"/>
    </location>
</feature>
<keyword evidence="3" id="KW-0812">Transmembrane</keyword>
<dbReference type="SUPFAM" id="SSF51735">
    <property type="entry name" value="NAD(P)-binding Rossmann-fold domains"/>
    <property type="match status" value="1"/>
</dbReference>
<protein>
    <submittedName>
        <fullName evidence="6">Ion channel</fullName>
    </submittedName>
</protein>
<dbReference type="Gene3D" id="3.30.70.1450">
    <property type="entry name" value="Regulator of K+ conductance, C-terminal domain"/>
    <property type="match status" value="1"/>
</dbReference>
<feature type="domain" description="RCK C-terminal" evidence="5">
    <location>
        <begin position="265"/>
        <end position="348"/>
    </location>
</feature>
<dbReference type="PROSITE" id="PS51202">
    <property type="entry name" value="RCK_C"/>
    <property type="match status" value="1"/>
</dbReference>
<keyword evidence="7" id="KW-1185">Reference proteome</keyword>
<evidence type="ECO:0000256" key="1">
    <source>
        <dbReference type="ARBA" id="ARBA00004651"/>
    </source>
</evidence>
<evidence type="ECO:0000259" key="4">
    <source>
        <dbReference type="PROSITE" id="PS51201"/>
    </source>
</evidence>
<dbReference type="Gene3D" id="3.40.50.720">
    <property type="entry name" value="NAD(P)-binding Rossmann-like Domain"/>
    <property type="match status" value="1"/>
</dbReference>
<evidence type="ECO:0000313" key="6">
    <source>
        <dbReference type="EMBL" id="BES82350.1"/>
    </source>
</evidence>
<evidence type="ECO:0000313" key="7">
    <source>
        <dbReference type="Proteomes" id="UP001341135"/>
    </source>
</evidence>
<evidence type="ECO:0000259" key="5">
    <source>
        <dbReference type="PROSITE" id="PS51202"/>
    </source>
</evidence>
<name>A0ABN6ZQ52_9CREN</name>
<dbReference type="InterPro" id="IPR003148">
    <property type="entry name" value="RCK_N"/>
</dbReference>
<dbReference type="EMBL" id="AP028907">
    <property type="protein sequence ID" value="BES82350.1"/>
    <property type="molecule type" value="Genomic_DNA"/>
</dbReference>
<dbReference type="PANTHER" id="PTHR43833:SF9">
    <property type="entry name" value="POTASSIUM CHANNEL PROTEIN YUGO-RELATED"/>
    <property type="match status" value="1"/>
</dbReference>
<comment type="subcellular location">
    <subcellularLocation>
        <location evidence="1">Cell membrane</location>
        <topology evidence="1">Multi-pass membrane protein</topology>
    </subcellularLocation>
</comment>
<accession>A0ABN6ZQ52</accession>
<feature type="transmembrane region" description="Helical" evidence="3">
    <location>
        <begin position="27"/>
        <end position="45"/>
    </location>
</feature>
<dbReference type="InterPro" id="IPR006037">
    <property type="entry name" value="RCK_C"/>
</dbReference>